<evidence type="ECO:0000256" key="1">
    <source>
        <dbReference type="ARBA" id="ARBA00022723"/>
    </source>
</evidence>
<evidence type="ECO:0000256" key="2">
    <source>
        <dbReference type="ARBA" id="ARBA00023242"/>
    </source>
</evidence>
<dbReference type="Pfam" id="PF00172">
    <property type="entry name" value="Zn_clus"/>
    <property type="match status" value="1"/>
</dbReference>
<reference evidence="6" key="1">
    <citation type="journal article" date="2015" name="BMC Genomics">
        <title>Genomic and transcriptomic analysis of the endophytic fungus Pestalotiopsis fici reveals its lifestyle and high potential for synthesis of natural products.</title>
        <authorList>
            <person name="Wang X."/>
            <person name="Zhang X."/>
            <person name="Liu L."/>
            <person name="Xiang M."/>
            <person name="Wang W."/>
            <person name="Sun X."/>
            <person name="Che Y."/>
            <person name="Guo L."/>
            <person name="Liu G."/>
            <person name="Guo L."/>
            <person name="Wang C."/>
            <person name="Yin W.B."/>
            <person name="Stadler M."/>
            <person name="Zhang X."/>
            <person name="Liu X."/>
        </authorList>
    </citation>
    <scope>NUCLEOTIDE SEQUENCE [LARGE SCALE GENOMIC DNA]</scope>
    <source>
        <strain evidence="6">W106-1 / CGMCC3.15140</strain>
    </source>
</reference>
<evidence type="ECO:0000313" key="6">
    <source>
        <dbReference type="Proteomes" id="UP000030651"/>
    </source>
</evidence>
<evidence type="ECO:0000313" key="5">
    <source>
        <dbReference type="EMBL" id="ETS76645.1"/>
    </source>
</evidence>
<feature type="compositionally biased region" description="Low complexity" evidence="3">
    <location>
        <begin position="78"/>
        <end position="88"/>
    </location>
</feature>
<dbReference type="EMBL" id="KI912117">
    <property type="protein sequence ID" value="ETS76645.1"/>
    <property type="molecule type" value="Genomic_DNA"/>
</dbReference>
<dbReference type="OrthoDB" id="4161332at2759"/>
<gene>
    <name evidence="5" type="ORF">PFICI_12032</name>
</gene>
<dbReference type="Gene3D" id="4.10.240.10">
    <property type="entry name" value="Zn(2)-C6 fungal-type DNA-binding domain"/>
    <property type="match status" value="1"/>
</dbReference>
<dbReference type="SMART" id="SM00906">
    <property type="entry name" value="Fungal_trans"/>
    <property type="match status" value="1"/>
</dbReference>
<dbReference type="GO" id="GO:0006351">
    <property type="term" value="P:DNA-templated transcription"/>
    <property type="evidence" value="ECO:0007669"/>
    <property type="project" value="InterPro"/>
</dbReference>
<keyword evidence="1" id="KW-0479">Metal-binding</keyword>
<dbReference type="GO" id="GO:0003677">
    <property type="term" value="F:DNA binding"/>
    <property type="evidence" value="ECO:0007669"/>
    <property type="project" value="InterPro"/>
</dbReference>
<dbReference type="SUPFAM" id="SSF57701">
    <property type="entry name" value="Zn2/Cys6 DNA-binding domain"/>
    <property type="match status" value="1"/>
</dbReference>
<dbReference type="KEGG" id="pfy:PFICI_12032"/>
<dbReference type="PANTHER" id="PTHR47425:SF3">
    <property type="entry name" value="ZN(II)2CYS6 TRANSCRIPTION FACTOR (EUROFUNG)"/>
    <property type="match status" value="1"/>
</dbReference>
<name>W3WS13_PESFW</name>
<sequence length="707" mass="79472">MRNAALGQAAGPPSSRRKRATVACEKCHSRKVRCNISTKGFPCANCEQDGASCTIFRPKRTRIGIGLSPTSRTTHAESSSSPLPQMSSLQSSMLGNVSLAAQNQPLVSPPESHGRSIGCHPGQVIPSPMPTQTDVDDGSPDDLVNPGSFNVSLEGQDVQDAVPFYVGNEQGLELMLDICRPERLERNHFVVPYTAAKSTRPEDMSYLQNNGVFDLPPENLRCELLWHYVHYIHPMVPIVDLNNLLLDCAAGGPVKTSPLLLWSMFYVSARTLPLPLVKVAGFRSNKEMQHSLYKKAKCLYDMDFEKNKITLLQSLILMSNRYADTEDRTGPWHWIGVAISLGHTIGLHRNPCLGNSTGPQQSYFEAQMSLWKRLWWSCFHRETWLALSHGRPMRIHPEDCDMPMPAAEDMWAGTSLLPDDIRQKYIPGPEDCAAFSQVHLINLGLSITLSKLLRAHYRPGKSPSIQQINTDDAMIQEHAQPCREYCEHSNPLVQNYASHILIHYEVLMIILYRPYLLKLPSCNGTMNLEDWQALALKKAKLAADNISTTLNRLTALELINLFDSTIILALKPAMQIYLFLSTSTNTFYQRHAFLQLEFYMLVLRELLPSAWTARMTIDLFRKAMGKLAARRGQATQQYGDSGFLPENPSTSTADENFAMRGNWPPLPWQTPDDYMMDNMTDLSIPNLGESWDFALETVLDETFESIN</sequence>
<dbReference type="GO" id="GO:0008270">
    <property type="term" value="F:zinc ion binding"/>
    <property type="evidence" value="ECO:0007669"/>
    <property type="project" value="InterPro"/>
</dbReference>
<protein>
    <recommendedName>
        <fullName evidence="4">Zn(2)-C6 fungal-type domain-containing protein</fullName>
    </recommendedName>
</protein>
<dbReference type="OMA" id="CFYREAW"/>
<feature type="region of interest" description="Disordered" evidence="3">
    <location>
        <begin position="104"/>
        <end position="141"/>
    </location>
</feature>
<proteinExistence type="predicted"/>
<dbReference type="InParanoid" id="W3WS13"/>
<dbReference type="Proteomes" id="UP000030651">
    <property type="component" value="Unassembled WGS sequence"/>
</dbReference>
<dbReference type="PROSITE" id="PS00463">
    <property type="entry name" value="ZN2_CY6_FUNGAL_1"/>
    <property type="match status" value="1"/>
</dbReference>
<organism evidence="5 6">
    <name type="scientific">Pestalotiopsis fici (strain W106-1 / CGMCC3.15140)</name>
    <dbReference type="NCBI Taxonomy" id="1229662"/>
    <lineage>
        <taxon>Eukaryota</taxon>
        <taxon>Fungi</taxon>
        <taxon>Dikarya</taxon>
        <taxon>Ascomycota</taxon>
        <taxon>Pezizomycotina</taxon>
        <taxon>Sordariomycetes</taxon>
        <taxon>Xylariomycetidae</taxon>
        <taxon>Amphisphaeriales</taxon>
        <taxon>Sporocadaceae</taxon>
        <taxon>Pestalotiopsis</taxon>
    </lineage>
</organism>
<dbReference type="CDD" id="cd12148">
    <property type="entry name" value="fungal_TF_MHR"/>
    <property type="match status" value="1"/>
</dbReference>
<dbReference type="InterPro" id="IPR001138">
    <property type="entry name" value="Zn2Cys6_DnaBD"/>
</dbReference>
<dbReference type="GeneID" id="19277045"/>
<feature type="region of interest" description="Disordered" evidence="3">
    <location>
        <begin position="64"/>
        <end position="88"/>
    </location>
</feature>
<dbReference type="RefSeq" id="XP_007838804.1">
    <property type="nucleotide sequence ID" value="XM_007840613.1"/>
</dbReference>
<keyword evidence="2" id="KW-0539">Nucleus</keyword>
<dbReference type="AlphaFoldDB" id="W3WS13"/>
<dbReference type="PROSITE" id="PS50048">
    <property type="entry name" value="ZN2_CY6_FUNGAL_2"/>
    <property type="match status" value="1"/>
</dbReference>
<dbReference type="InterPro" id="IPR036864">
    <property type="entry name" value="Zn2-C6_fun-type_DNA-bd_sf"/>
</dbReference>
<dbReference type="Pfam" id="PF04082">
    <property type="entry name" value="Fungal_trans"/>
    <property type="match status" value="1"/>
</dbReference>
<dbReference type="InterPro" id="IPR052761">
    <property type="entry name" value="Fungal_Detox/Toxin_TFs"/>
</dbReference>
<evidence type="ECO:0000259" key="4">
    <source>
        <dbReference type="PROSITE" id="PS50048"/>
    </source>
</evidence>
<accession>W3WS13</accession>
<dbReference type="PANTHER" id="PTHR47425">
    <property type="entry name" value="FARB-RELATED"/>
    <property type="match status" value="1"/>
</dbReference>
<dbReference type="SMART" id="SM00066">
    <property type="entry name" value="GAL4"/>
    <property type="match status" value="1"/>
</dbReference>
<dbReference type="HOGENOM" id="CLU_006329_3_1_1"/>
<dbReference type="eggNOG" id="ENOG502SI2M">
    <property type="taxonomic scope" value="Eukaryota"/>
</dbReference>
<feature type="region of interest" description="Disordered" evidence="3">
    <location>
        <begin position="1"/>
        <end position="20"/>
    </location>
</feature>
<evidence type="ECO:0000256" key="3">
    <source>
        <dbReference type="SAM" id="MobiDB-lite"/>
    </source>
</evidence>
<feature type="domain" description="Zn(2)-C6 fungal-type" evidence="4">
    <location>
        <begin position="23"/>
        <end position="55"/>
    </location>
</feature>
<keyword evidence="6" id="KW-1185">Reference proteome</keyword>
<feature type="compositionally biased region" description="Polar residues" evidence="3">
    <location>
        <begin position="68"/>
        <end position="77"/>
    </location>
</feature>
<dbReference type="CDD" id="cd00067">
    <property type="entry name" value="GAL4"/>
    <property type="match status" value="1"/>
</dbReference>
<dbReference type="GO" id="GO:0000981">
    <property type="term" value="F:DNA-binding transcription factor activity, RNA polymerase II-specific"/>
    <property type="evidence" value="ECO:0007669"/>
    <property type="project" value="InterPro"/>
</dbReference>
<dbReference type="InterPro" id="IPR007219">
    <property type="entry name" value="XnlR_reg_dom"/>
</dbReference>